<keyword evidence="3 8" id="KW-0812">Transmembrane</keyword>
<dbReference type="InterPro" id="IPR043216">
    <property type="entry name" value="PAP-like"/>
</dbReference>
<keyword evidence="4" id="KW-0378">Hydrolase</keyword>
<dbReference type="PANTHER" id="PTHR10165:SF203">
    <property type="entry name" value="LIPID PHOSPHATE PHOSPHATASE 3, CHLOROPLASTIC-RELATED"/>
    <property type="match status" value="1"/>
</dbReference>
<protein>
    <submittedName>
        <fullName evidence="10">LIPID PHOSPHATE PHOSPHATASE 1</fullName>
    </submittedName>
</protein>
<evidence type="ECO:0000256" key="7">
    <source>
        <dbReference type="SAM" id="MobiDB-lite"/>
    </source>
</evidence>
<keyword evidence="6 8" id="KW-0472">Membrane</keyword>
<feature type="transmembrane region" description="Helical" evidence="8">
    <location>
        <begin position="101"/>
        <end position="119"/>
    </location>
</feature>
<evidence type="ECO:0000256" key="1">
    <source>
        <dbReference type="ARBA" id="ARBA00004141"/>
    </source>
</evidence>
<dbReference type="Proteomes" id="UP001151529">
    <property type="component" value="Chromosome 17"/>
</dbReference>
<comment type="similarity">
    <text evidence="2">Belongs to the PA-phosphatase related phosphoesterase family.</text>
</comment>
<keyword evidence="5 8" id="KW-1133">Transmembrane helix</keyword>
<dbReference type="CDD" id="cd03390">
    <property type="entry name" value="PAP2_containing_1_like"/>
    <property type="match status" value="1"/>
</dbReference>
<dbReference type="GO" id="GO:0006644">
    <property type="term" value="P:phospholipid metabolic process"/>
    <property type="evidence" value="ECO:0007669"/>
    <property type="project" value="InterPro"/>
</dbReference>
<proteinExistence type="inferred from homology"/>
<dbReference type="GO" id="GO:0008195">
    <property type="term" value="F:phosphatidate phosphatase activity"/>
    <property type="evidence" value="ECO:0007669"/>
    <property type="project" value="TreeGrafter"/>
</dbReference>
<reference evidence="10" key="1">
    <citation type="submission" date="2022-11" db="EMBL/GenBank/DDBJ databases">
        <authorList>
            <person name="Hyden B.L."/>
            <person name="Feng K."/>
            <person name="Yates T."/>
            <person name="Jawdy S."/>
            <person name="Smart L.B."/>
            <person name="Muchero W."/>
        </authorList>
    </citation>
    <scope>NUCLEOTIDE SEQUENCE</scope>
    <source>
        <tissue evidence="10">Shoot tip</tissue>
    </source>
</reference>
<feature type="transmembrane region" description="Helical" evidence="8">
    <location>
        <begin position="196"/>
        <end position="215"/>
    </location>
</feature>
<dbReference type="Pfam" id="PF01569">
    <property type="entry name" value="PAP2"/>
    <property type="match status" value="1"/>
</dbReference>
<keyword evidence="11" id="KW-1185">Reference proteome</keyword>
<dbReference type="SMART" id="SM00014">
    <property type="entry name" value="acidPPc"/>
    <property type="match status" value="1"/>
</dbReference>
<dbReference type="GO" id="GO:0046839">
    <property type="term" value="P:phospholipid dephosphorylation"/>
    <property type="evidence" value="ECO:0007669"/>
    <property type="project" value="TreeGrafter"/>
</dbReference>
<dbReference type="SUPFAM" id="SSF48317">
    <property type="entry name" value="Acid phosphatase/Vanadium-dependent haloperoxidase"/>
    <property type="match status" value="1"/>
</dbReference>
<comment type="subcellular location">
    <subcellularLocation>
        <location evidence="1">Membrane</location>
        <topology evidence="1">Multi-pass membrane protein</topology>
    </subcellularLocation>
</comment>
<evidence type="ECO:0000256" key="5">
    <source>
        <dbReference type="ARBA" id="ARBA00022989"/>
    </source>
</evidence>
<evidence type="ECO:0000313" key="10">
    <source>
        <dbReference type="EMBL" id="KAJ6684328.1"/>
    </source>
</evidence>
<dbReference type="AlphaFoldDB" id="A0A9Q0P9X0"/>
<sequence length="466" mass="52294">MRGVQNGHAAHTVRSHGAAVAKTHMLDWLVLLLLVLIEVILYLTPPFSRYVGKDMMTDLKYPLLDNTVPVWTVPIYAFLLPVVIFLLVYYRRRDIYDLHHAILGLLFSILVTAVITDAIKNAVGRPRPDFFWRCFPDGKDVYDQLGNVLCNGEESVIKEGHKSFPSGHTSWSFAGLGFLSLYLSGKLQAFDRSGHVAKLCIIFLPLLAACLVAISRVDDYWHHWQDVFAGGILGLVVATFCYLQFFPPPYHPEGWGPYAYFRELEESGAYSQAADTVNPLNAELMDSHVESKEDDSDGFLGLHLASDSTMPIEDVESGRRIGPSASFRPDETHPFIKSNINIAYTKCKFVKITSDEYLSTPSGFLRWQQFILKPKADQKNPSPSEEKDVKAPNVIERAKEEIEAIIHCGKSPRHHKETHGRSDDIDEDTPIDEVKGPNVFERIKEEIEALVGAIHPKKDKSDGSSS</sequence>
<feature type="transmembrane region" description="Helical" evidence="8">
    <location>
        <begin position="68"/>
        <end position="89"/>
    </location>
</feature>
<evidence type="ECO:0000256" key="4">
    <source>
        <dbReference type="ARBA" id="ARBA00022801"/>
    </source>
</evidence>
<dbReference type="InterPro" id="IPR000326">
    <property type="entry name" value="PAP2/HPO"/>
</dbReference>
<evidence type="ECO:0000256" key="8">
    <source>
        <dbReference type="SAM" id="Phobius"/>
    </source>
</evidence>
<dbReference type="EMBL" id="JAPFFL010000013">
    <property type="protein sequence ID" value="KAJ6684328.1"/>
    <property type="molecule type" value="Genomic_DNA"/>
</dbReference>
<dbReference type="FunFam" id="1.20.144.10:FF:000001">
    <property type="entry name" value="Lipid phosphate phosphatase 2"/>
    <property type="match status" value="1"/>
</dbReference>
<comment type="caution">
    <text evidence="10">The sequence shown here is derived from an EMBL/GenBank/DDBJ whole genome shotgun (WGS) entry which is preliminary data.</text>
</comment>
<name>A0A9Q0P9X0_SALVM</name>
<evidence type="ECO:0000256" key="2">
    <source>
        <dbReference type="ARBA" id="ARBA00008816"/>
    </source>
</evidence>
<dbReference type="PANTHER" id="PTHR10165">
    <property type="entry name" value="LIPID PHOSPHATE PHOSPHATASE"/>
    <property type="match status" value="1"/>
</dbReference>
<dbReference type="InterPro" id="IPR036938">
    <property type="entry name" value="PAP2/HPO_sf"/>
</dbReference>
<dbReference type="GO" id="GO:0016020">
    <property type="term" value="C:membrane"/>
    <property type="evidence" value="ECO:0007669"/>
    <property type="project" value="UniProtKB-SubCell"/>
</dbReference>
<evidence type="ECO:0000259" key="9">
    <source>
        <dbReference type="SMART" id="SM00014"/>
    </source>
</evidence>
<dbReference type="OrthoDB" id="10030083at2759"/>
<accession>A0A9Q0P9X0</accession>
<organism evidence="10 11">
    <name type="scientific">Salix viminalis</name>
    <name type="common">Common osier</name>
    <name type="synonym">Basket willow</name>
    <dbReference type="NCBI Taxonomy" id="40686"/>
    <lineage>
        <taxon>Eukaryota</taxon>
        <taxon>Viridiplantae</taxon>
        <taxon>Streptophyta</taxon>
        <taxon>Embryophyta</taxon>
        <taxon>Tracheophyta</taxon>
        <taxon>Spermatophyta</taxon>
        <taxon>Magnoliopsida</taxon>
        <taxon>eudicotyledons</taxon>
        <taxon>Gunneridae</taxon>
        <taxon>Pentapetalae</taxon>
        <taxon>rosids</taxon>
        <taxon>fabids</taxon>
        <taxon>Malpighiales</taxon>
        <taxon>Salicaceae</taxon>
        <taxon>Saliceae</taxon>
        <taxon>Salix</taxon>
    </lineage>
</organism>
<feature type="region of interest" description="Disordered" evidence="7">
    <location>
        <begin position="407"/>
        <end position="438"/>
    </location>
</feature>
<feature type="transmembrane region" description="Helical" evidence="8">
    <location>
        <begin position="28"/>
        <end position="48"/>
    </location>
</feature>
<dbReference type="Gene3D" id="1.20.144.10">
    <property type="entry name" value="Phosphatidic acid phosphatase type 2/haloperoxidase"/>
    <property type="match status" value="1"/>
</dbReference>
<evidence type="ECO:0000256" key="6">
    <source>
        <dbReference type="ARBA" id="ARBA00023136"/>
    </source>
</evidence>
<feature type="domain" description="Phosphatidic acid phosphatase type 2/haloperoxidase" evidence="9">
    <location>
        <begin position="102"/>
        <end position="242"/>
    </location>
</feature>
<feature type="transmembrane region" description="Helical" evidence="8">
    <location>
        <begin position="227"/>
        <end position="245"/>
    </location>
</feature>
<gene>
    <name evidence="10" type="ORF">OIU85_007964</name>
</gene>
<evidence type="ECO:0000256" key="3">
    <source>
        <dbReference type="ARBA" id="ARBA00022692"/>
    </source>
</evidence>
<reference evidence="10" key="2">
    <citation type="journal article" date="2023" name="Int. J. Mol. Sci.">
        <title>De Novo Assembly and Annotation of 11 Diverse Shrub Willow (Salix) Genomes Reveals Novel Gene Organization in Sex-Linked Regions.</title>
        <authorList>
            <person name="Hyden B."/>
            <person name="Feng K."/>
            <person name="Yates T.B."/>
            <person name="Jawdy S."/>
            <person name="Cereghino C."/>
            <person name="Smart L.B."/>
            <person name="Muchero W."/>
        </authorList>
    </citation>
    <scope>NUCLEOTIDE SEQUENCE [LARGE SCALE GENOMIC DNA]</scope>
    <source>
        <tissue evidence="10">Shoot tip</tissue>
    </source>
</reference>
<evidence type="ECO:0000313" key="11">
    <source>
        <dbReference type="Proteomes" id="UP001151529"/>
    </source>
</evidence>